<accession>A0A2T0X9P6</accession>
<evidence type="ECO:0000313" key="2">
    <source>
        <dbReference type="Proteomes" id="UP000238801"/>
    </source>
</evidence>
<protein>
    <recommendedName>
        <fullName evidence="3">YcjX family protein</fullName>
    </recommendedName>
</protein>
<dbReference type="EMBL" id="PVTT01000001">
    <property type="protein sequence ID" value="PRY95671.1"/>
    <property type="molecule type" value="Genomic_DNA"/>
</dbReference>
<dbReference type="PANTHER" id="PTHR38605">
    <property type="entry name" value="ATPASE-RELATED"/>
    <property type="match status" value="1"/>
</dbReference>
<dbReference type="InterPro" id="IPR007413">
    <property type="entry name" value="YcjX-like"/>
</dbReference>
<dbReference type="AlphaFoldDB" id="A0A2T0X9P6"/>
<gene>
    <name evidence="1" type="ORF">BCF33_1294</name>
</gene>
<reference evidence="1 2" key="1">
    <citation type="submission" date="2018-03" db="EMBL/GenBank/DDBJ databases">
        <title>Genomic Encyclopedia of Archaeal and Bacterial Type Strains, Phase II (KMG-II): from individual species to whole genera.</title>
        <authorList>
            <person name="Goeker M."/>
        </authorList>
    </citation>
    <scope>NUCLEOTIDE SEQUENCE [LARGE SCALE GENOMIC DNA]</scope>
    <source>
        <strain evidence="1 2">DSM 29318</strain>
    </source>
</reference>
<proteinExistence type="predicted"/>
<dbReference type="Proteomes" id="UP000238801">
    <property type="component" value="Unassembled WGS sequence"/>
</dbReference>
<organism evidence="1 2">
    <name type="scientific">Hasllibacter halocynthiae</name>
    <dbReference type="NCBI Taxonomy" id="595589"/>
    <lineage>
        <taxon>Bacteria</taxon>
        <taxon>Pseudomonadati</taxon>
        <taxon>Pseudomonadota</taxon>
        <taxon>Alphaproteobacteria</taxon>
        <taxon>Rhodobacterales</taxon>
        <taxon>Roseobacteraceae</taxon>
        <taxon>Hasllibacter</taxon>
    </lineage>
</organism>
<name>A0A2T0X9P6_9RHOB</name>
<dbReference type="PIRSF" id="PIRSF019381">
    <property type="entry name" value="YcjX"/>
    <property type="match status" value="1"/>
</dbReference>
<evidence type="ECO:0008006" key="3">
    <source>
        <dbReference type="Google" id="ProtNLM"/>
    </source>
</evidence>
<evidence type="ECO:0000313" key="1">
    <source>
        <dbReference type="EMBL" id="PRY95671.1"/>
    </source>
</evidence>
<sequence length="445" mass="47732">MGLAEPTVRLGVTGLARAGKTVFITSLVANLLERGRMPQLLAAAEGRIEAAYLRPQPDDTVPRFPFEEALAALTGPEPRWPEPTESVSAIRVALRVRPAGPLAGMRGARTLNLDLVDYPGEWILDLSLLGKAFDEWSASALIRVAERPGGEAFAAALGEVDAAARHDEGTAKRLAGAYAEALQAARAAGFSDCTPGRFLMPGEMAGSPALTFAPLPPGPGGRGTLRREFERRFGAYKSRVVRPFFRDHFARLDRQVVLVDALEAIHHGPEAVADMRGAMADLLSAFRPGGSGFLERLWRGRRIDRILFAATKADHLHHSQHARLTAAMEALVADARRRADFAGARTNAMAIAALRATVEGEVEHGGEALPVVKGIDAATGREVAFHPGDLPEEPAALLSGGGGGWLAEDYENMRFRPAPLTLRAGEGPPHIRLDRAAEFLFGDRL</sequence>
<comment type="caution">
    <text evidence="1">The sequence shown here is derived from an EMBL/GenBank/DDBJ whole genome shotgun (WGS) entry which is preliminary data.</text>
</comment>
<keyword evidence="2" id="KW-1185">Reference proteome</keyword>
<dbReference type="Pfam" id="PF04317">
    <property type="entry name" value="DUF463"/>
    <property type="match status" value="1"/>
</dbReference>
<dbReference type="PANTHER" id="PTHR38605:SF1">
    <property type="entry name" value="ATPASE"/>
    <property type="match status" value="1"/>
</dbReference>